<feature type="domain" description="Phosphatidylinositol-specific phospholipase C X" evidence="1">
    <location>
        <begin position="149"/>
        <end position="294"/>
    </location>
</feature>
<dbReference type="GO" id="GO:0004436">
    <property type="term" value="F:phosphatidylinositol diacylglycerol-lyase activity"/>
    <property type="evidence" value="ECO:0007669"/>
    <property type="project" value="UniProtKB-EC"/>
</dbReference>
<keyword evidence="3" id="KW-1185">Reference proteome</keyword>
<evidence type="ECO:0000313" key="3">
    <source>
        <dbReference type="Proteomes" id="UP000059188"/>
    </source>
</evidence>
<proteinExistence type="predicted"/>
<dbReference type="EMBL" id="LN679100">
    <property type="protein sequence ID" value="CEL52475.1"/>
    <property type="molecule type" value="Genomic_DNA"/>
</dbReference>
<dbReference type="InterPro" id="IPR051057">
    <property type="entry name" value="PI-PLC_domain"/>
</dbReference>
<dbReference type="Proteomes" id="UP000059188">
    <property type="component" value="Unassembled WGS sequence"/>
</dbReference>
<dbReference type="SMART" id="SM00148">
    <property type="entry name" value="PLCXc"/>
    <property type="match status" value="1"/>
</dbReference>
<reference evidence="2 3" key="1">
    <citation type="submission" date="2014-11" db="EMBL/GenBank/DDBJ databases">
        <authorList>
            <person name="Wibberg Daniel"/>
        </authorList>
    </citation>
    <scope>NUCLEOTIDE SEQUENCE [LARGE SCALE GENOMIC DNA]</scope>
    <source>
        <strain evidence="2">Rhizoctonia solani AG1-IB 7/3/14</strain>
    </source>
</reference>
<dbReference type="STRING" id="1108050.A0A0B7F4J8"/>
<dbReference type="SUPFAM" id="SSF51695">
    <property type="entry name" value="PLC-like phosphodiesterases"/>
    <property type="match status" value="1"/>
</dbReference>
<protein>
    <submittedName>
        <fullName evidence="2">1-phosphatidylinositol phosphodiesterase</fullName>
        <ecNumber evidence="2">4.6.1.13</ecNumber>
    </submittedName>
</protein>
<dbReference type="PROSITE" id="PS50007">
    <property type="entry name" value="PIPLC_X_DOMAIN"/>
    <property type="match status" value="1"/>
</dbReference>
<dbReference type="InterPro" id="IPR000909">
    <property type="entry name" value="PLipase_C_PInositol-sp_X_dom"/>
</dbReference>
<accession>A0A0B7F4J8</accession>
<dbReference type="Gene3D" id="3.20.20.190">
    <property type="entry name" value="Phosphatidylinositol (PI) phosphodiesterase"/>
    <property type="match status" value="1"/>
</dbReference>
<dbReference type="PANTHER" id="PTHR13593">
    <property type="match status" value="1"/>
</dbReference>
<name>A0A0B7F4J8_THACB</name>
<organism evidence="2 3">
    <name type="scientific">Thanatephorus cucumeris (strain AG1-IB / isolate 7/3/14)</name>
    <name type="common">Lettuce bottom rot fungus</name>
    <name type="synonym">Rhizoctonia solani</name>
    <dbReference type="NCBI Taxonomy" id="1108050"/>
    <lineage>
        <taxon>Eukaryota</taxon>
        <taxon>Fungi</taxon>
        <taxon>Dikarya</taxon>
        <taxon>Basidiomycota</taxon>
        <taxon>Agaricomycotina</taxon>
        <taxon>Agaricomycetes</taxon>
        <taxon>Cantharellales</taxon>
        <taxon>Ceratobasidiaceae</taxon>
        <taxon>Rhizoctonia</taxon>
        <taxon>Rhizoctonia solani AG-1</taxon>
    </lineage>
</organism>
<dbReference type="GO" id="GO:0006629">
    <property type="term" value="P:lipid metabolic process"/>
    <property type="evidence" value="ECO:0007669"/>
    <property type="project" value="InterPro"/>
</dbReference>
<dbReference type="InterPro" id="IPR017946">
    <property type="entry name" value="PLC-like_Pdiesterase_TIM-brl"/>
</dbReference>
<dbReference type="GO" id="GO:0008081">
    <property type="term" value="F:phosphoric diester hydrolase activity"/>
    <property type="evidence" value="ECO:0007669"/>
    <property type="project" value="InterPro"/>
</dbReference>
<keyword evidence="2" id="KW-0456">Lyase</keyword>
<dbReference type="Pfam" id="PF00388">
    <property type="entry name" value="PI-PLC-X"/>
    <property type="match status" value="1"/>
</dbReference>
<sequence>MSTLHITNLTGSPLPLSCSLPAESQWTHLDHESNLTTFASGKGKRPRTYLFVRPAADPANEKPSALKTTTFPSSWTFKIRRPRALYNKDTWSILRPICPHVPQSYPRAVTSCHACQRDMPWAVYVLHTQDRSRVLFLPQRDMSNFLSEIEDGRPLSDVALPGTHDSLAFYGWPVTQCQSPDEPLFKQLVSGIRVLDVRLSVVDGVLMAYHGSTPQHISFSAVLHTFHHFLQEHSRECLVVSLKQEDFAYTPPALFSRLVREEIERAEGGIGMWWLENRVPRLGGVRGRCIMLSRFGGDGKEWEHGLEGMGIHPTKWPDSAQEGFEWDLKGTTVRTHDWYRVPNLLALPEKASSCMQNMVPAISNPPILAITYLSAAGGPFSLPSFCALGVGWPDWGMGVEGMNARVTKWLINRLTSTRTRDSDSISEQGRWSTSDESAKLLESQEYDNPEPRLPVRGWVFMDYFSDPDGALVPLLVENNFIRRSD</sequence>
<gene>
    <name evidence="2" type="ORF">RSOLAG1IB_01016</name>
</gene>
<evidence type="ECO:0000313" key="2">
    <source>
        <dbReference type="EMBL" id="CEL52475.1"/>
    </source>
</evidence>
<evidence type="ECO:0000259" key="1">
    <source>
        <dbReference type="SMART" id="SM00148"/>
    </source>
</evidence>
<dbReference type="EC" id="4.6.1.13" evidence="2"/>
<dbReference type="OrthoDB" id="1046782at2759"/>
<dbReference type="PANTHER" id="PTHR13593:SF113">
    <property type="entry name" value="SI:DKEY-266F7.9"/>
    <property type="match status" value="1"/>
</dbReference>
<dbReference type="AlphaFoldDB" id="A0A0B7F4J8"/>